<accession>A0A161Z0E3</accession>
<name>A0A161Z0E3_9GAMM</name>
<feature type="transmembrane region" description="Helical" evidence="1">
    <location>
        <begin position="34"/>
        <end position="53"/>
    </location>
</feature>
<comment type="caution">
    <text evidence="2">The sequence shown here is derived from an EMBL/GenBank/DDBJ whole genome shotgun (WGS) entry which is preliminary data.</text>
</comment>
<gene>
    <name evidence="2" type="ORF">N478_11395</name>
</gene>
<dbReference type="Proteomes" id="UP000076661">
    <property type="component" value="Unassembled WGS sequence"/>
</dbReference>
<evidence type="ECO:0000313" key="3">
    <source>
        <dbReference type="Proteomes" id="UP000076661"/>
    </source>
</evidence>
<organism evidence="2 3">
    <name type="scientific">Pseudoalteromonas luteoviolacea S4060-1</name>
    <dbReference type="NCBI Taxonomy" id="1365257"/>
    <lineage>
        <taxon>Bacteria</taxon>
        <taxon>Pseudomonadati</taxon>
        <taxon>Pseudomonadota</taxon>
        <taxon>Gammaproteobacteria</taxon>
        <taxon>Alteromonadales</taxon>
        <taxon>Pseudoalteromonadaceae</taxon>
        <taxon>Pseudoalteromonas</taxon>
    </lineage>
</organism>
<dbReference type="PATRIC" id="fig|1365257.3.peg.678"/>
<reference evidence="2 3" key="1">
    <citation type="submission" date="2013-07" db="EMBL/GenBank/DDBJ databases">
        <title>Comparative Genomic and Metabolomic Analysis of Twelve Strains of Pseudoalteromonas luteoviolacea.</title>
        <authorList>
            <person name="Vynne N.G."/>
            <person name="Mansson M."/>
            <person name="Gram L."/>
        </authorList>
    </citation>
    <scope>NUCLEOTIDE SEQUENCE [LARGE SCALE GENOMIC DNA]</scope>
    <source>
        <strain evidence="2 3">S4060-1</strain>
    </source>
</reference>
<evidence type="ECO:0000256" key="1">
    <source>
        <dbReference type="SAM" id="Phobius"/>
    </source>
</evidence>
<sequence>MIKVIVICFSTFLVILGCVGFTFGEQIGIEPKRTHFLLFSAIGVIYGIGYEIILKNWGLKKVFYIFHIAPFVFILTNYLLDS</sequence>
<feature type="transmembrane region" description="Helical" evidence="1">
    <location>
        <begin position="62"/>
        <end position="80"/>
    </location>
</feature>
<evidence type="ECO:0000313" key="2">
    <source>
        <dbReference type="EMBL" id="KZN69230.1"/>
    </source>
</evidence>
<protein>
    <recommendedName>
        <fullName evidence="4">Lipoprotein</fullName>
    </recommendedName>
</protein>
<keyword evidence="1" id="KW-0472">Membrane</keyword>
<keyword evidence="1" id="KW-1133">Transmembrane helix</keyword>
<proteinExistence type="predicted"/>
<dbReference type="EMBL" id="AUXX01000005">
    <property type="protein sequence ID" value="KZN69230.1"/>
    <property type="molecule type" value="Genomic_DNA"/>
</dbReference>
<dbReference type="AlphaFoldDB" id="A0A161Z0E3"/>
<keyword evidence="1" id="KW-0812">Transmembrane</keyword>
<dbReference type="PROSITE" id="PS51257">
    <property type="entry name" value="PROKAR_LIPOPROTEIN"/>
    <property type="match status" value="1"/>
</dbReference>
<evidence type="ECO:0008006" key="4">
    <source>
        <dbReference type="Google" id="ProtNLM"/>
    </source>
</evidence>